<accession>A0ABY1PX50</accession>
<dbReference type="Proteomes" id="UP001158049">
    <property type="component" value="Unassembled WGS sequence"/>
</dbReference>
<dbReference type="Gene3D" id="1.25.40.20">
    <property type="entry name" value="Ankyrin repeat-containing domain"/>
    <property type="match status" value="1"/>
</dbReference>
<evidence type="ECO:0000313" key="2">
    <source>
        <dbReference type="Proteomes" id="UP001158049"/>
    </source>
</evidence>
<evidence type="ECO:0008006" key="3">
    <source>
        <dbReference type="Google" id="ProtNLM"/>
    </source>
</evidence>
<comment type="caution">
    <text evidence="1">The sequence shown here is derived from an EMBL/GenBank/DDBJ whole genome shotgun (WGS) entry which is preliminary data.</text>
</comment>
<dbReference type="InterPro" id="IPR036770">
    <property type="entry name" value="Ankyrin_rpt-contain_sf"/>
</dbReference>
<dbReference type="RefSeq" id="WP_283440901.1">
    <property type="nucleotide sequence ID" value="NZ_FXUL01000002.1"/>
</dbReference>
<dbReference type="EMBL" id="FXUL01000002">
    <property type="protein sequence ID" value="SMP48035.1"/>
    <property type="molecule type" value="Genomic_DNA"/>
</dbReference>
<protein>
    <recommendedName>
        <fullName evidence="3">Ankyrin</fullName>
    </recommendedName>
</protein>
<sequence length="265" mass="27065">MPTDPAALPGFDDAQATLLLQPLYRRAGGRRAATPDVMLRTIADDASNLQRLDAFPQGFEAAAIAVVQRHGARIDAELRIDLLALACEAGYDGLAATLLAARIAWRDGDRFQCMALAIRSRRPALVGLLLDAGIDVRTRSACGATLLVQAIDAGDTGIVQLLRNAGAVADPDGQALAAAAVSGDPDLLGMCISDGATSAALANALDHAAHAGQYPALVMLLQAGAAAEPALGHAMKRGDAEAADLINGALAARLLAAGNIVSQPV</sequence>
<organism evidence="1 2">
    <name type="scientific">Noviherbaspirillum suwonense</name>
    <dbReference type="NCBI Taxonomy" id="1224511"/>
    <lineage>
        <taxon>Bacteria</taxon>
        <taxon>Pseudomonadati</taxon>
        <taxon>Pseudomonadota</taxon>
        <taxon>Betaproteobacteria</taxon>
        <taxon>Burkholderiales</taxon>
        <taxon>Oxalobacteraceae</taxon>
        <taxon>Noviherbaspirillum</taxon>
    </lineage>
</organism>
<keyword evidence="2" id="KW-1185">Reference proteome</keyword>
<reference evidence="1 2" key="1">
    <citation type="submission" date="2017-05" db="EMBL/GenBank/DDBJ databases">
        <authorList>
            <person name="Varghese N."/>
            <person name="Submissions S."/>
        </authorList>
    </citation>
    <scope>NUCLEOTIDE SEQUENCE [LARGE SCALE GENOMIC DNA]</scope>
    <source>
        <strain evidence="1 2">DSM 26001</strain>
    </source>
</reference>
<evidence type="ECO:0000313" key="1">
    <source>
        <dbReference type="EMBL" id="SMP48035.1"/>
    </source>
</evidence>
<name>A0ABY1PX50_9BURK</name>
<gene>
    <name evidence="1" type="ORF">SAMN06295970_10293</name>
</gene>
<dbReference type="SUPFAM" id="SSF48403">
    <property type="entry name" value="Ankyrin repeat"/>
    <property type="match status" value="1"/>
</dbReference>
<proteinExistence type="predicted"/>